<dbReference type="STRING" id="1123071.SAMN02745181_2446"/>
<evidence type="ECO:0000313" key="2">
    <source>
        <dbReference type="EMBL" id="SHJ72520.1"/>
    </source>
</evidence>
<proteinExistence type="predicted"/>
<keyword evidence="1" id="KW-1133">Transmembrane helix</keyword>
<dbReference type="InParanoid" id="A0A1M6LN19"/>
<dbReference type="InterPro" id="IPR012902">
    <property type="entry name" value="N_methyl_site"/>
</dbReference>
<name>A0A1M6LN19_9BACT</name>
<sequence length="185" mass="19800">MKISCQKNTRLMRGLRKGYTLIELVVVMMLGLLLATTSTMMLSQQVNFYTMLNSQKFVLEEAPVANSMMVRILSQADAFRIHGSQADALSDTNGLVANGSTMVIGFAQPDGSREFGLIEFTKADGASTGTLKFHKLSPDASTIISSWTITGGASNVTFGIQNGILIMTLTGPYGGQIQYAASSSL</sequence>
<dbReference type="EMBL" id="FQYR01000004">
    <property type="protein sequence ID" value="SHJ72520.1"/>
    <property type="molecule type" value="Genomic_DNA"/>
</dbReference>
<reference evidence="2 3" key="1">
    <citation type="submission" date="2016-11" db="EMBL/GenBank/DDBJ databases">
        <authorList>
            <person name="Jaros S."/>
            <person name="Januszkiewicz K."/>
            <person name="Wedrychowicz H."/>
        </authorList>
    </citation>
    <scope>NUCLEOTIDE SEQUENCE [LARGE SCALE GENOMIC DNA]</scope>
    <source>
        <strain evidence="2 3">DSM 18772</strain>
    </source>
</reference>
<evidence type="ECO:0000313" key="3">
    <source>
        <dbReference type="Proteomes" id="UP000184510"/>
    </source>
</evidence>
<gene>
    <name evidence="2" type="ORF">SAMN02745181_2446</name>
</gene>
<dbReference type="NCBIfam" id="TIGR02532">
    <property type="entry name" value="IV_pilin_GFxxxE"/>
    <property type="match status" value="1"/>
</dbReference>
<protein>
    <submittedName>
        <fullName evidence="2">Prepilin-type N-terminal cleavage/methylation domain-containing protein</fullName>
    </submittedName>
</protein>
<keyword evidence="1" id="KW-0812">Transmembrane</keyword>
<dbReference type="AlphaFoldDB" id="A0A1M6LN19"/>
<keyword evidence="1" id="KW-0472">Membrane</keyword>
<keyword evidence="3" id="KW-1185">Reference proteome</keyword>
<accession>A0A1M6LN19</accession>
<feature type="transmembrane region" description="Helical" evidence="1">
    <location>
        <begin position="21"/>
        <end position="42"/>
    </location>
</feature>
<dbReference type="Proteomes" id="UP000184510">
    <property type="component" value="Unassembled WGS sequence"/>
</dbReference>
<dbReference type="Pfam" id="PF07963">
    <property type="entry name" value="N_methyl"/>
    <property type="match status" value="1"/>
</dbReference>
<evidence type="ECO:0000256" key="1">
    <source>
        <dbReference type="SAM" id="Phobius"/>
    </source>
</evidence>
<organism evidence="2 3">
    <name type="scientific">Rubritalea squalenifaciens DSM 18772</name>
    <dbReference type="NCBI Taxonomy" id="1123071"/>
    <lineage>
        <taxon>Bacteria</taxon>
        <taxon>Pseudomonadati</taxon>
        <taxon>Verrucomicrobiota</taxon>
        <taxon>Verrucomicrobiia</taxon>
        <taxon>Verrucomicrobiales</taxon>
        <taxon>Rubritaleaceae</taxon>
        <taxon>Rubritalea</taxon>
    </lineage>
</organism>
<dbReference type="PROSITE" id="PS00409">
    <property type="entry name" value="PROKAR_NTER_METHYL"/>
    <property type="match status" value="1"/>
</dbReference>